<comment type="similarity">
    <text evidence="2 10">Belongs to the mitochondrial carrier (TC 2.A.29) family.</text>
</comment>
<dbReference type="Proteomes" id="UP000193144">
    <property type="component" value="Unassembled WGS sequence"/>
</dbReference>
<keyword evidence="5" id="KW-0677">Repeat</keyword>
<gene>
    <name evidence="12" type="ORF">BCR34DRAFT_522931</name>
</gene>
<feature type="repeat" description="Solcar" evidence="9">
    <location>
        <begin position="151"/>
        <end position="245"/>
    </location>
</feature>
<dbReference type="PANTHER" id="PTHR45667">
    <property type="entry name" value="S-ADENOSYLMETHIONINE MITOCHONDRIAL CARRIER PROTEIN"/>
    <property type="match status" value="1"/>
</dbReference>
<dbReference type="FunFam" id="1.50.40.10:FF:000095">
    <property type="entry name" value="Mitochondrial carrier protein"/>
    <property type="match status" value="1"/>
</dbReference>
<dbReference type="AlphaFoldDB" id="A0A1Y1YQ85"/>
<reference evidence="12 13" key="1">
    <citation type="submission" date="2016-07" db="EMBL/GenBank/DDBJ databases">
        <title>Pervasive Adenine N6-methylation of Active Genes in Fungi.</title>
        <authorList>
            <consortium name="DOE Joint Genome Institute"/>
            <person name="Mondo S.J."/>
            <person name="Dannebaum R.O."/>
            <person name="Kuo R.C."/>
            <person name="Labutti K."/>
            <person name="Haridas S."/>
            <person name="Kuo A."/>
            <person name="Salamov A."/>
            <person name="Ahrendt S.R."/>
            <person name="Lipzen A."/>
            <person name="Sullivan W."/>
            <person name="Andreopoulos W.B."/>
            <person name="Clum A."/>
            <person name="Lindquist E."/>
            <person name="Daum C."/>
            <person name="Ramamoorthy G.K."/>
            <person name="Gryganskyi A."/>
            <person name="Culley D."/>
            <person name="Magnuson J.K."/>
            <person name="James T.Y."/>
            <person name="O'Malley M.A."/>
            <person name="Stajich J.E."/>
            <person name="Spatafora J.W."/>
            <person name="Visel A."/>
            <person name="Grigoriev I.V."/>
        </authorList>
    </citation>
    <scope>NUCLEOTIDE SEQUENCE [LARGE SCALE GENOMIC DNA]</scope>
    <source>
        <strain evidence="12 13">CBS 115471</strain>
    </source>
</reference>
<evidence type="ECO:0000256" key="11">
    <source>
        <dbReference type="SAM" id="MobiDB-lite"/>
    </source>
</evidence>
<keyword evidence="7" id="KW-1133">Transmembrane helix</keyword>
<feature type="repeat" description="Solcar" evidence="9">
    <location>
        <begin position="56"/>
        <end position="144"/>
    </location>
</feature>
<protein>
    <submittedName>
        <fullName evidence="12">Mitochondrial carrier protein-like protein</fullName>
    </submittedName>
</protein>
<dbReference type="SUPFAM" id="SSF103506">
    <property type="entry name" value="Mitochondrial carrier"/>
    <property type="match status" value="1"/>
</dbReference>
<dbReference type="InterPro" id="IPR018108">
    <property type="entry name" value="MCP_transmembrane"/>
</dbReference>
<dbReference type="PROSITE" id="PS50920">
    <property type="entry name" value="SOLCAR"/>
    <property type="match status" value="3"/>
</dbReference>
<keyword evidence="6" id="KW-0496">Mitochondrion</keyword>
<evidence type="ECO:0000256" key="10">
    <source>
        <dbReference type="RuleBase" id="RU000488"/>
    </source>
</evidence>
<evidence type="ECO:0000256" key="1">
    <source>
        <dbReference type="ARBA" id="ARBA00004141"/>
    </source>
</evidence>
<evidence type="ECO:0000256" key="6">
    <source>
        <dbReference type="ARBA" id="ARBA00022792"/>
    </source>
</evidence>
<organism evidence="12 13">
    <name type="scientific">Clohesyomyces aquaticus</name>
    <dbReference type="NCBI Taxonomy" id="1231657"/>
    <lineage>
        <taxon>Eukaryota</taxon>
        <taxon>Fungi</taxon>
        <taxon>Dikarya</taxon>
        <taxon>Ascomycota</taxon>
        <taxon>Pezizomycotina</taxon>
        <taxon>Dothideomycetes</taxon>
        <taxon>Pleosporomycetidae</taxon>
        <taxon>Pleosporales</taxon>
        <taxon>Lindgomycetaceae</taxon>
        <taxon>Clohesyomyces</taxon>
    </lineage>
</organism>
<accession>A0A1Y1YQ85</accession>
<sequence>MVFARVANLFSTSIPSNSLVDDGRRGASFPIESVGRASGGVDKAAADEADAEAARPPYIHAMLAGGIGGTTGDMLMHSLDTVKTRQQGDPHMPPKYTSMGNTYYTIWRQEGIRKGLYGGVQPAFLGSFSGTVLFFGTYEWSKRQMIDLGIAPSISYFTAGLIADLAAAPVYVPSEVLKTRLQLQGRHNNPFFTSGYNYRSTIHAARTIAKIEGYGALFYGYKATLWRDLPFSALQFAFYEEERGLAKRYMGSNTIGLPLEIFTAASAGGMAGVITCPLDVVKTRIQTQQNPDALSSSSSSAKPPPSSSIPPSKSAPKRSSSPTQPKPGKPSPKQPQNRLISTSSPSTALRNHSAATLDTSSVITGLKIIYKTEGIGGWFRGVGPRFVWTSVQSGTMLVLYQTLLRWFEEHPLVKVHEDD</sequence>
<dbReference type="Pfam" id="PF00153">
    <property type="entry name" value="Mito_carr"/>
    <property type="match status" value="4"/>
</dbReference>
<comment type="subcellular location">
    <subcellularLocation>
        <location evidence="1">Membrane</location>
        <topology evidence="1">Multi-pass membrane protein</topology>
    </subcellularLocation>
</comment>
<evidence type="ECO:0000256" key="5">
    <source>
        <dbReference type="ARBA" id="ARBA00022737"/>
    </source>
</evidence>
<evidence type="ECO:0000313" key="13">
    <source>
        <dbReference type="Proteomes" id="UP000193144"/>
    </source>
</evidence>
<evidence type="ECO:0000256" key="9">
    <source>
        <dbReference type="PROSITE-ProRule" id="PRU00282"/>
    </source>
</evidence>
<evidence type="ECO:0000256" key="3">
    <source>
        <dbReference type="ARBA" id="ARBA00022448"/>
    </source>
</evidence>
<feature type="compositionally biased region" description="Polar residues" evidence="11">
    <location>
        <begin position="337"/>
        <end position="353"/>
    </location>
</feature>
<dbReference type="STRING" id="1231657.A0A1Y1YQ85"/>
<proteinExistence type="inferred from homology"/>
<evidence type="ECO:0000256" key="7">
    <source>
        <dbReference type="ARBA" id="ARBA00022989"/>
    </source>
</evidence>
<name>A0A1Y1YQ85_9PLEO</name>
<keyword evidence="8 9" id="KW-0472">Membrane</keyword>
<feature type="compositionally biased region" description="Pro residues" evidence="11">
    <location>
        <begin position="324"/>
        <end position="333"/>
    </location>
</feature>
<dbReference type="GO" id="GO:0016020">
    <property type="term" value="C:membrane"/>
    <property type="evidence" value="ECO:0007669"/>
    <property type="project" value="UniProtKB-SubCell"/>
</dbReference>
<dbReference type="InterPro" id="IPR023395">
    <property type="entry name" value="MCP_dom_sf"/>
</dbReference>
<keyword evidence="13" id="KW-1185">Reference proteome</keyword>
<evidence type="ECO:0000313" key="12">
    <source>
        <dbReference type="EMBL" id="ORX99973.1"/>
    </source>
</evidence>
<feature type="compositionally biased region" description="Low complexity" evidence="11">
    <location>
        <begin position="309"/>
        <end position="323"/>
    </location>
</feature>
<feature type="repeat" description="Solcar" evidence="9">
    <location>
        <begin position="255"/>
        <end position="406"/>
    </location>
</feature>
<keyword evidence="6" id="KW-0999">Mitochondrion inner membrane</keyword>
<keyword evidence="4 9" id="KW-0812">Transmembrane</keyword>
<dbReference type="OrthoDB" id="415315at2759"/>
<evidence type="ECO:0000256" key="2">
    <source>
        <dbReference type="ARBA" id="ARBA00006375"/>
    </source>
</evidence>
<dbReference type="EMBL" id="MCFA01000190">
    <property type="protein sequence ID" value="ORX99973.1"/>
    <property type="molecule type" value="Genomic_DNA"/>
</dbReference>
<feature type="region of interest" description="Disordered" evidence="11">
    <location>
        <begin position="287"/>
        <end position="353"/>
    </location>
</feature>
<dbReference type="Gene3D" id="1.50.40.10">
    <property type="entry name" value="Mitochondrial carrier domain"/>
    <property type="match status" value="2"/>
</dbReference>
<keyword evidence="3 10" id="KW-0813">Transport</keyword>
<comment type="caution">
    <text evidence="12">The sequence shown here is derived from an EMBL/GenBank/DDBJ whole genome shotgun (WGS) entry which is preliminary data.</text>
</comment>
<evidence type="ECO:0000256" key="4">
    <source>
        <dbReference type="ARBA" id="ARBA00022692"/>
    </source>
</evidence>
<evidence type="ECO:0000256" key="8">
    <source>
        <dbReference type="ARBA" id="ARBA00023136"/>
    </source>
</evidence>